<proteinExistence type="predicted"/>
<gene>
    <name evidence="1" type="ORF">UFOVP1544_53</name>
</gene>
<name>A0A6J7XGG3_9CAUD</name>
<evidence type="ECO:0000313" key="1">
    <source>
        <dbReference type="EMBL" id="CAB5228923.1"/>
    </source>
</evidence>
<organism evidence="1">
    <name type="scientific">uncultured Caudovirales phage</name>
    <dbReference type="NCBI Taxonomy" id="2100421"/>
    <lineage>
        <taxon>Viruses</taxon>
        <taxon>Duplodnaviria</taxon>
        <taxon>Heunggongvirae</taxon>
        <taxon>Uroviricota</taxon>
        <taxon>Caudoviricetes</taxon>
        <taxon>Peduoviridae</taxon>
        <taxon>Maltschvirus</taxon>
        <taxon>Maltschvirus maltsch</taxon>
    </lineage>
</organism>
<dbReference type="EMBL" id="LR798396">
    <property type="protein sequence ID" value="CAB5228923.1"/>
    <property type="molecule type" value="Genomic_DNA"/>
</dbReference>
<protein>
    <submittedName>
        <fullName evidence="1">Uncharacterized protein</fullName>
    </submittedName>
</protein>
<sequence length="220" mass="24428">MTDLRQAAQQALECIERLNAHGWILADFEDEVYAAITALKAALEQQQAEPPEWLLIKNILDEYGLQAIDFVAEFKAAQQVATIWKQAKPFSPEAINTTQTAWKMGYEAAKAEQQAEPVGMRMPKVGDKVICLEDESFGEVVSLTGGGSPDITFDDGTRGTYLLREFAELFGYVAAPQRPWVCLTDEDVRQCSRDVVAGGSENSVDRFAYAIEAKLKERNT</sequence>
<reference evidence="1" key="1">
    <citation type="submission" date="2020-05" db="EMBL/GenBank/DDBJ databases">
        <authorList>
            <person name="Chiriac C."/>
            <person name="Salcher M."/>
            <person name="Ghai R."/>
            <person name="Kavagutti S V."/>
        </authorList>
    </citation>
    <scope>NUCLEOTIDE SEQUENCE</scope>
</reference>
<accession>A0A6J7XGG3</accession>